<organism evidence="2 3">
    <name type="scientific">Roseovarius nubinhibens</name>
    <dbReference type="NCBI Taxonomy" id="314263"/>
    <lineage>
        <taxon>Bacteria</taxon>
        <taxon>Pseudomonadati</taxon>
        <taxon>Pseudomonadota</taxon>
        <taxon>Alphaproteobacteria</taxon>
        <taxon>Rhodobacterales</taxon>
        <taxon>Roseobacteraceae</taxon>
        <taxon>Roseovarius</taxon>
    </lineage>
</organism>
<comment type="caution">
    <text evidence="2">The sequence shown here is derived from an EMBL/GenBank/DDBJ whole genome shotgun (WGS) entry which is preliminary data.</text>
</comment>
<evidence type="ECO:0000313" key="2">
    <source>
        <dbReference type="EMBL" id="HAR51938.1"/>
    </source>
</evidence>
<dbReference type="RefSeq" id="WP_339852332.1">
    <property type="nucleotide sequence ID" value="NZ_CAXAXR010000003.1"/>
</dbReference>
<proteinExistence type="predicted"/>
<protein>
    <submittedName>
        <fullName evidence="2">Uncharacterized protein</fullName>
    </submittedName>
</protein>
<gene>
    <name evidence="2" type="ORF">DCS45_08695</name>
</gene>
<evidence type="ECO:0000256" key="1">
    <source>
        <dbReference type="SAM" id="SignalP"/>
    </source>
</evidence>
<feature type="chain" id="PRO_5016872653" evidence="1">
    <location>
        <begin position="25"/>
        <end position="143"/>
    </location>
</feature>
<keyword evidence="1" id="KW-0732">Signal</keyword>
<evidence type="ECO:0000313" key="3">
    <source>
        <dbReference type="Proteomes" id="UP000264719"/>
    </source>
</evidence>
<dbReference type="Proteomes" id="UP000264719">
    <property type="component" value="Unassembled WGS sequence"/>
</dbReference>
<accession>A0A348WBM6</accession>
<feature type="signal peptide" evidence="1">
    <location>
        <begin position="1"/>
        <end position="24"/>
    </location>
</feature>
<dbReference type="AlphaFoldDB" id="A0A348WBM6"/>
<sequence length="143" mass="16326">MRRWIARLGMIPAALAFAAGAAQAAGPKVRVTNQCPEEMYLYLYYQPTAGDWRTAGWYTIAPGARTTLNHNGETIRHEFSKYLYVYADTASGHGYFNDAELGSQKFRDIFLIKSADERYLKAYPASGETRDDIFDWVMRCDKY</sequence>
<name>A0A348WBM6_9RHOB</name>
<reference evidence="2 3" key="1">
    <citation type="journal article" date="2018" name="Nat. Biotechnol.">
        <title>A standardized bacterial taxonomy based on genome phylogeny substantially revises the tree of life.</title>
        <authorList>
            <person name="Parks D.H."/>
            <person name="Chuvochina M."/>
            <person name="Waite D.W."/>
            <person name="Rinke C."/>
            <person name="Skarshewski A."/>
            <person name="Chaumeil P.A."/>
            <person name="Hugenholtz P."/>
        </authorList>
    </citation>
    <scope>NUCLEOTIDE SEQUENCE [LARGE SCALE GENOMIC DNA]</scope>
    <source>
        <strain evidence="2">UBA9169</strain>
    </source>
</reference>
<dbReference type="EMBL" id="DMVW01000087">
    <property type="protein sequence ID" value="HAR51938.1"/>
    <property type="molecule type" value="Genomic_DNA"/>
</dbReference>